<accession>Q47ZZ4</accession>
<dbReference type="Gene3D" id="3.40.50.450">
    <property type="match status" value="1"/>
</dbReference>
<evidence type="ECO:0008006" key="3">
    <source>
        <dbReference type="Google" id="ProtNLM"/>
    </source>
</evidence>
<dbReference type="KEGG" id="cps:CPS_2925"/>
<evidence type="ECO:0000313" key="2">
    <source>
        <dbReference type="Proteomes" id="UP000000547"/>
    </source>
</evidence>
<dbReference type="SUPFAM" id="SSF102405">
    <property type="entry name" value="MCP/YpsA-like"/>
    <property type="match status" value="1"/>
</dbReference>
<protein>
    <recommendedName>
        <fullName evidence="3">TIGR00725 family protein</fullName>
    </recommendedName>
</protein>
<dbReference type="InterPro" id="IPR052341">
    <property type="entry name" value="LOG_family_nucleotidases"/>
</dbReference>
<dbReference type="Pfam" id="PF18306">
    <property type="entry name" value="LDcluster4"/>
    <property type="match status" value="1"/>
</dbReference>
<organism evidence="1 2">
    <name type="scientific">Colwellia psychrerythraea (strain 34H / ATCC BAA-681)</name>
    <name type="common">Vibrio psychroerythus</name>
    <dbReference type="NCBI Taxonomy" id="167879"/>
    <lineage>
        <taxon>Bacteria</taxon>
        <taxon>Pseudomonadati</taxon>
        <taxon>Pseudomonadota</taxon>
        <taxon>Gammaproteobacteria</taxon>
        <taxon>Alteromonadales</taxon>
        <taxon>Colwelliaceae</taxon>
        <taxon>Colwellia</taxon>
    </lineage>
</organism>
<dbReference type="PANTHER" id="PTHR43393:SF3">
    <property type="entry name" value="LYSINE DECARBOXYLASE-LIKE PROTEIN"/>
    <property type="match status" value="1"/>
</dbReference>
<dbReference type="RefSeq" id="WP_011043717.1">
    <property type="nucleotide sequence ID" value="NC_003910.7"/>
</dbReference>
<dbReference type="HOGENOM" id="CLU_107614_2_0_6"/>
<dbReference type="GO" id="GO:0005829">
    <property type="term" value="C:cytosol"/>
    <property type="evidence" value="ECO:0007669"/>
    <property type="project" value="TreeGrafter"/>
</dbReference>
<dbReference type="AlphaFoldDB" id="Q47ZZ4"/>
<dbReference type="STRING" id="167879.CPS_2925"/>
<sequence>MSFPQVAVIGNARIKLSILQHMAESVGLIINELGFHLVCGGLGGVMEASCIGHKSGDMPCQTIGILPSIKADTANEFIDIVIPSGLDVGRNQLVVASGFAVVVLGGGAGTLSEVALASQFNKPILLMKGSGGWADKLTDEYLDQRCNSRLYHIHSLDELRKTLKSLSTIVPNSGCINSGHNR</sequence>
<dbReference type="InterPro" id="IPR041164">
    <property type="entry name" value="LDcluster4"/>
</dbReference>
<proteinExistence type="predicted"/>
<name>Q47ZZ4_COLP3</name>
<dbReference type="EMBL" id="CP000083">
    <property type="protein sequence ID" value="AAZ25230.1"/>
    <property type="molecule type" value="Genomic_DNA"/>
</dbReference>
<dbReference type="Proteomes" id="UP000000547">
    <property type="component" value="Chromosome"/>
</dbReference>
<reference evidence="1" key="1">
    <citation type="journal article" date="2005" name="Proc. Natl. Acad. Sci. U.S.A.">
        <title>The psychrophilic lifestyle as revealed by the genome sequence of Colwellia psychrerythraea 34H through genomic and proteomic analyses.</title>
        <authorList>
            <person name="Methe B.A."/>
            <person name="Nelson K.E."/>
            <person name="Deming J.W."/>
            <person name="Momen B."/>
            <person name="Melamud E."/>
            <person name="Zhang X."/>
            <person name="Moult J."/>
            <person name="Madupu R."/>
            <person name="Nelson W.C."/>
            <person name="Dodson R.J."/>
            <person name="Brinkac L.M."/>
            <person name="Daugherty S.C."/>
            <person name="Durkin A.S."/>
            <person name="DeBoy R.T."/>
            <person name="Kolonay J.F."/>
            <person name="Sullivan S.A."/>
            <person name="Zhou L."/>
            <person name="Davidsen T.M."/>
            <person name="Wu M."/>
            <person name="Huston A.L."/>
            <person name="Lewis M."/>
            <person name="Weaver B."/>
            <person name="Weidman J.F."/>
            <person name="Khouri H."/>
            <person name="Utterback T.R."/>
            <person name="Feldblyum T.V."/>
            <person name="Fraser C.M."/>
        </authorList>
    </citation>
    <scope>NUCLEOTIDE SEQUENCE [LARGE SCALE GENOMIC DNA]</scope>
    <source>
        <strain evidence="1">34H</strain>
    </source>
</reference>
<gene>
    <name evidence="1" type="ordered locus">CPS_2925</name>
</gene>
<evidence type="ECO:0000313" key="1">
    <source>
        <dbReference type="EMBL" id="AAZ25230.1"/>
    </source>
</evidence>
<dbReference type="PANTHER" id="PTHR43393">
    <property type="entry name" value="CYTOKININ RIBOSIDE 5'-MONOPHOSPHATE PHOSPHORIBOHYDROLASE"/>
    <property type="match status" value="1"/>
</dbReference>